<protein>
    <submittedName>
        <fullName evidence="1">Uncharacterized protein</fullName>
    </submittedName>
</protein>
<name>X1IE53_9ZZZZ</name>
<dbReference type="AlphaFoldDB" id="X1IE53"/>
<reference evidence="1" key="1">
    <citation type="journal article" date="2014" name="Front. Microbiol.">
        <title>High frequency of phylogenetically diverse reductive dehalogenase-homologous genes in deep subseafloor sedimentary metagenomes.</title>
        <authorList>
            <person name="Kawai M."/>
            <person name="Futagami T."/>
            <person name="Toyoda A."/>
            <person name="Takaki Y."/>
            <person name="Nishi S."/>
            <person name="Hori S."/>
            <person name="Arai W."/>
            <person name="Tsubouchi T."/>
            <person name="Morono Y."/>
            <person name="Uchiyama I."/>
            <person name="Ito T."/>
            <person name="Fujiyama A."/>
            <person name="Inagaki F."/>
            <person name="Takami H."/>
        </authorList>
    </citation>
    <scope>NUCLEOTIDE SEQUENCE</scope>
    <source>
        <strain evidence="1">Expedition CK06-06</strain>
    </source>
</reference>
<sequence length="47" mass="5310">MNPFIASMIRNSGRSWWQARYSNGKILNEWDTLTTKLLLPVGIGSVS</sequence>
<evidence type="ECO:0000313" key="1">
    <source>
        <dbReference type="EMBL" id="GAH55868.1"/>
    </source>
</evidence>
<proteinExistence type="predicted"/>
<feature type="non-terminal residue" evidence="1">
    <location>
        <position position="47"/>
    </location>
</feature>
<dbReference type="EMBL" id="BARU01017061">
    <property type="protein sequence ID" value="GAH55868.1"/>
    <property type="molecule type" value="Genomic_DNA"/>
</dbReference>
<organism evidence="1">
    <name type="scientific">marine sediment metagenome</name>
    <dbReference type="NCBI Taxonomy" id="412755"/>
    <lineage>
        <taxon>unclassified sequences</taxon>
        <taxon>metagenomes</taxon>
        <taxon>ecological metagenomes</taxon>
    </lineage>
</organism>
<comment type="caution">
    <text evidence="1">The sequence shown here is derived from an EMBL/GenBank/DDBJ whole genome shotgun (WGS) entry which is preliminary data.</text>
</comment>
<gene>
    <name evidence="1" type="ORF">S03H2_28324</name>
</gene>
<accession>X1IE53</accession>